<accession>A0AAD7NQD6</accession>
<name>A0AAD7NQD6_9AGAR</name>
<dbReference type="EMBL" id="JARKIB010000016">
    <property type="protein sequence ID" value="KAJ7770695.1"/>
    <property type="molecule type" value="Genomic_DNA"/>
</dbReference>
<sequence length="279" mass="30855">MSNQNQVYTVLGGNNPGVVSRPPLLSGAKDCPIMPIIIKATTVAEANAALGLQAIFKRIGLDKAETDPDGFARSLAASNQISDVFATAGPFYAVYRGKTQRAIYVRILVKSHSKDVEEQVHDNRYAVYHRFEFIKDALVYMVLRGNVPQMRLLGLYPKDTMSAKGPATPTSASGAKAHRKSSQVKLIDSYMRDLSGIVGIVYGSTTSAPTYQSYNLGRHASYYLQSHGYDELTIEEIQKLWAQSGDVEEFVRLLTSRGMAATEVRWLWDLIKHDDNCSN</sequence>
<gene>
    <name evidence="1" type="ORF">B0H16DRAFT_1452117</name>
</gene>
<protein>
    <submittedName>
        <fullName evidence="1">Uncharacterized protein</fullName>
    </submittedName>
</protein>
<comment type="caution">
    <text evidence="1">The sequence shown here is derived from an EMBL/GenBank/DDBJ whole genome shotgun (WGS) entry which is preliminary data.</text>
</comment>
<dbReference type="AlphaFoldDB" id="A0AAD7NQD6"/>
<organism evidence="1 2">
    <name type="scientific">Mycena metata</name>
    <dbReference type="NCBI Taxonomy" id="1033252"/>
    <lineage>
        <taxon>Eukaryota</taxon>
        <taxon>Fungi</taxon>
        <taxon>Dikarya</taxon>
        <taxon>Basidiomycota</taxon>
        <taxon>Agaricomycotina</taxon>
        <taxon>Agaricomycetes</taxon>
        <taxon>Agaricomycetidae</taxon>
        <taxon>Agaricales</taxon>
        <taxon>Marasmiineae</taxon>
        <taxon>Mycenaceae</taxon>
        <taxon>Mycena</taxon>
    </lineage>
</organism>
<keyword evidence="2" id="KW-1185">Reference proteome</keyword>
<evidence type="ECO:0000313" key="1">
    <source>
        <dbReference type="EMBL" id="KAJ7770695.1"/>
    </source>
</evidence>
<evidence type="ECO:0000313" key="2">
    <source>
        <dbReference type="Proteomes" id="UP001215598"/>
    </source>
</evidence>
<proteinExistence type="predicted"/>
<reference evidence="1" key="1">
    <citation type="submission" date="2023-03" db="EMBL/GenBank/DDBJ databases">
        <title>Massive genome expansion in bonnet fungi (Mycena s.s.) driven by repeated elements and novel gene families across ecological guilds.</title>
        <authorList>
            <consortium name="Lawrence Berkeley National Laboratory"/>
            <person name="Harder C.B."/>
            <person name="Miyauchi S."/>
            <person name="Viragh M."/>
            <person name="Kuo A."/>
            <person name="Thoen E."/>
            <person name="Andreopoulos B."/>
            <person name="Lu D."/>
            <person name="Skrede I."/>
            <person name="Drula E."/>
            <person name="Henrissat B."/>
            <person name="Morin E."/>
            <person name="Kohler A."/>
            <person name="Barry K."/>
            <person name="LaButti K."/>
            <person name="Morin E."/>
            <person name="Salamov A."/>
            <person name="Lipzen A."/>
            <person name="Mereny Z."/>
            <person name="Hegedus B."/>
            <person name="Baldrian P."/>
            <person name="Stursova M."/>
            <person name="Weitz H."/>
            <person name="Taylor A."/>
            <person name="Grigoriev I.V."/>
            <person name="Nagy L.G."/>
            <person name="Martin F."/>
            <person name="Kauserud H."/>
        </authorList>
    </citation>
    <scope>NUCLEOTIDE SEQUENCE</scope>
    <source>
        <strain evidence="1">CBHHK182m</strain>
    </source>
</reference>
<dbReference type="Proteomes" id="UP001215598">
    <property type="component" value="Unassembled WGS sequence"/>
</dbReference>